<dbReference type="InterPro" id="IPR036388">
    <property type="entry name" value="WH-like_DNA-bd_sf"/>
</dbReference>
<dbReference type="EMBL" id="MHOJ01000017">
    <property type="protein sequence ID" value="OGZ62530.1"/>
    <property type="molecule type" value="Genomic_DNA"/>
</dbReference>
<reference evidence="2 3" key="1">
    <citation type="journal article" date="2016" name="Nat. Commun.">
        <title>Thousands of microbial genomes shed light on interconnected biogeochemical processes in an aquifer system.</title>
        <authorList>
            <person name="Anantharaman K."/>
            <person name="Brown C.T."/>
            <person name="Hug L.A."/>
            <person name="Sharon I."/>
            <person name="Castelle C.J."/>
            <person name="Probst A.J."/>
            <person name="Thomas B.C."/>
            <person name="Singh A."/>
            <person name="Wilkins M.J."/>
            <person name="Karaoz U."/>
            <person name="Brodie E.L."/>
            <person name="Williams K.H."/>
            <person name="Hubbard S.S."/>
            <person name="Banfield J.F."/>
        </authorList>
    </citation>
    <scope>NUCLEOTIDE SEQUENCE [LARGE SCALE GENOMIC DNA]</scope>
</reference>
<keyword evidence="1" id="KW-1133">Transmembrane helix</keyword>
<dbReference type="Proteomes" id="UP000178509">
    <property type="component" value="Unassembled WGS sequence"/>
</dbReference>
<evidence type="ECO:0000313" key="3">
    <source>
        <dbReference type="Proteomes" id="UP000178509"/>
    </source>
</evidence>
<dbReference type="STRING" id="1802164.A3H51_00760"/>
<name>A0A1G2HJP9_9BACT</name>
<feature type="transmembrane region" description="Helical" evidence="1">
    <location>
        <begin position="6"/>
        <end position="27"/>
    </location>
</feature>
<protein>
    <recommendedName>
        <fullName evidence="4">HTH deoR-type domain-containing protein</fullName>
    </recommendedName>
</protein>
<accession>A0A1G2HJP9</accession>
<keyword evidence="1" id="KW-0472">Membrane</keyword>
<evidence type="ECO:0000256" key="1">
    <source>
        <dbReference type="SAM" id="Phobius"/>
    </source>
</evidence>
<keyword evidence="1" id="KW-0812">Transmembrane</keyword>
<organism evidence="2 3">
    <name type="scientific">Candidatus Spechtbacteria bacterium RIFCSPLOWO2_02_FULL_38_8</name>
    <dbReference type="NCBI Taxonomy" id="1802164"/>
    <lineage>
        <taxon>Bacteria</taxon>
        <taxon>Candidatus Spechtiibacteriota</taxon>
    </lineage>
</organism>
<sequence>MEPVVSTSIFWMALALFVFAVLFELYLRADKITKKHHEKPHSDRIDKALAYFRKNKSEKITNNGWQKITKVSDATATRDIQHLVEFEILEKKGKGRGVHYVFKNSK</sequence>
<dbReference type="AlphaFoldDB" id="A0A1G2HJP9"/>
<evidence type="ECO:0008006" key="4">
    <source>
        <dbReference type="Google" id="ProtNLM"/>
    </source>
</evidence>
<comment type="caution">
    <text evidence="2">The sequence shown here is derived from an EMBL/GenBank/DDBJ whole genome shotgun (WGS) entry which is preliminary data.</text>
</comment>
<dbReference type="Gene3D" id="1.10.10.10">
    <property type="entry name" value="Winged helix-like DNA-binding domain superfamily/Winged helix DNA-binding domain"/>
    <property type="match status" value="1"/>
</dbReference>
<proteinExistence type="predicted"/>
<gene>
    <name evidence="2" type="ORF">A3H51_00760</name>
</gene>
<evidence type="ECO:0000313" key="2">
    <source>
        <dbReference type="EMBL" id="OGZ62530.1"/>
    </source>
</evidence>